<dbReference type="PROSITE" id="PS50088">
    <property type="entry name" value="ANK_REPEAT"/>
    <property type="match status" value="1"/>
</dbReference>
<gene>
    <name evidence="6" type="ORF">TCNE_LOCUS6046</name>
</gene>
<dbReference type="WBParaSite" id="TCNE_0000604601-mRNA-1">
    <property type="protein sequence ID" value="TCNE_0000604601-mRNA-1"/>
    <property type="gene ID" value="TCNE_0000604601"/>
</dbReference>
<dbReference type="PROSITE" id="PS50097">
    <property type="entry name" value="BTB"/>
    <property type="match status" value="1"/>
</dbReference>
<dbReference type="SMART" id="SM00248">
    <property type="entry name" value="ANK"/>
    <property type="match status" value="4"/>
</dbReference>
<reference evidence="6 7" key="2">
    <citation type="submission" date="2018-11" db="EMBL/GenBank/DDBJ databases">
        <authorList>
            <consortium name="Pathogen Informatics"/>
        </authorList>
    </citation>
    <scope>NUCLEOTIDE SEQUENCE [LARGE SCALE GENOMIC DNA]</scope>
</reference>
<accession>A0A183UC26</accession>
<reference evidence="8" key="1">
    <citation type="submission" date="2016-06" db="UniProtKB">
        <authorList>
            <consortium name="WormBaseParasite"/>
        </authorList>
    </citation>
    <scope>IDENTIFICATION</scope>
</reference>
<dbReference type="SUPFAM" id="SSF48403">
    <property type="entry name" value="Ankyrin repeat"/>
    <property type="match status" value="1"/>
</dbReference>
<feature type="compositionally biased region" description="Low complexity" evidence="4">
    <location>
        <begin position="37"/>
        <end position="49"/>
    </location>
</feature>
<dbReference type="AlphaFoldDB" id="A0A183UC26"/>
<dbReference type="Pfam" id="PF26281">
    <property type="entry name" value="Histone_ABTB"/>
    <property type="match status" value="1"/>
</dbReference>
<evidence type="ECO:0000313" key="8">
    <source>
        <dbReference type="WBParaSite" id="TCNE_0000604601-mRNA-1"/>
    </source>
</evidence>
<protein>
    <submittedName>
        <fullName evidence="8">BTB domain-containing protein</fullName>
    </submittedName>
</protein>
<feature type="compositionally biased region" description="Polar residues" evidence="4">
    <location>
        <begin position="166"/>
        <end position="177"/>
    </location>
</feature>
<dbReference type="InterPro" id="IPR052089">
    <property type="entry name" value="Ankyrin-BTB/POZ_domain"/>
</dbReference>
<dbReference type="Pfam" id="PF00023">
    <property type="entry name" value="Ank"/>
    <property type="match status" value="1"/>
</dbReference>
<evidence type="ECO:0000256" key="1">
    <source>
        <dbReference type="ARBA" id="ARBA00022737"/>
    </source>
</evidence>
<feature type="repeat" description="ANK" evidence="3">
    <location>
        <begin position="642"/>
        <end position="670"/>
    </location>
</feature>
<proteinExistence type="predicted"/>
<feature type="region of interest" description="Disordered" evidence="4">
    <location>
        <begin position="1"/>
        <end position="68"/>
    </location>
</feature>
<dbReference type="InterPro" id="IPR009072">
    <property type="entry name" value="Histone-fold"/>
</dbReference>
<evidence type="ECO:0000313" key="7">
    <source>
        <dbReference type="Proteomes" id="UP000050794"/>
    </source>
</evidence>
<dbReference type="SUPFAM" id="SSF54695">
    <property type="entry name" value="POZ domain"/>
    <property type="match status" value="1"/>
</dbReference>
<feature type="domain" description="BTB" evidence="5">
    <location>
        <begin position="997"/>
        <end position="1059"/>
    </location>
</feature>
<sequence length="1169" mass="129740">MGLRVNEKKMGRHASTCNSEQSLPEKLSHALKALRPSALSHSSNSSSPFKSKHKGKLALTKPSPSQTDLHQIGEISSLEQIKQLYKSVPNINSVDEAHPMTVQISRRSPCRSKNESRFITNRAENRGSSPFLAKSPTDSGYRSAPRHLSSLTGKIATGGRREHFLKSSTKHQNNSEPNGAHFSEENSSEGRIMHEPTVVLINGESLDTTVVHRRTEINSLKDSDRLSCRNLDDYDYPREATCSSVGSTSGATYDTVPIQTRFGQFPFDEKDIITALKRGRCKEYGDLINATVIPRLAAYLGNPLHRLANEIKRLSAPLTKCTPLDIKTATKVVLSENVADSCIKAGIQATSIYALSGTGALKLSMSRRAGLHFNLGRFYRWMIESQISRAVSDGEFLRYPKPPHSRSSCPEGSSTSWRVLETSGQGCRDVQAAVYLCAVMECLLEETVRACFTSRGGKEMLTAQSFDEVMKGKRDLCEFFATLERTRKDVKRSSAGHECELPAAGGSFCVRSEAELRSLIEGLTSGSNAKNSDGTENQKRIRQTLLDDWYRVATAFATHRLSQLIDEEDVRQSARTLLPNADCPPRTVDFHARKPMLCAADLDQCAIRRQLGFRILQMGNAEFVDHALTLLGPLKYRTVNEFGLSPLAEAIVMGNEKAISLLLSVGADVNSPVPAESPSKASQSTVLIEFAGWTPLTWAVAREDAYLVKRIIEACADVENAFMIRETPLQLAAMMDNFDIVVKLLNSGGNPFHTSISYDSLKCNFRNTGSPSAIAVAAAHGHRRALRAMIFTVIERQTSTISFAATNSKRADEIISLKDFLEESDDTRDTGSVGSVEKTPRHSSMFMDTFSKEQQRALHEALYYSAETGHLEIALDLRKIGVPWNVYTWVTCLRLAGEQRLRSSVSHLLGDFNSRLSDEISHDTIDEVVSELFEILHFECSSPDGDPTPVASIISRLFKQFRFGATSDDINEINEQHSNIIHRPAIDLKYVDNVELSDIRFLVEKRVVYAHRIVLVNSSDVFKKLLDSPKGQVEIDNIPYDIFKCLYSGNYSSALSNKPLRKQMDLIEAARRFGINALIAESRNALRPQISCETIIDIYKFVTRCSLGPLIVDCEMFILERLSSLINDARLRTMLGRSGQSGWPDYGAGLASRLATAFEERCSRITSKS</sequence>
<evidence type="ECO:0000256" key="4">
    <source>
        <dbReference type="SAM" id="MobiDB-lite"/>
    </source>
</evidence>
<dbReference type="Gene3D" id="1.25.40.20">
    <property type="entry name" value="Ankyrin repeat-containing domain"/>
    <property type="match status" value="1"/>
</dbReference>
<dbReference type="PANTHER" id="PTHR46071">
    <property type="entry name" value="ANKYRIN REPEAT AND BTB/POZ DOMAIN-CONTAINING"/>
    <property type="match status" value="1"/>
</dbReference>
<dbReference type="InterPro" id="IPR011333">
    <property type="entry name" value="SKP1/BTB/POZ_sf"/>
</dbReference>
<dbReference type="Gene3D" id="1.10.20.10">
    <property type="entry name" value="Histone, subunit A"/>
    <property type="match status" value="1"/>
</dbReference>
<evidence type="ECO:0000259" key="5">
    <source>
        <dbReference type="PROSITE" id="PS50097"/>
    </source>
</evidence>
<dbReference type="SMART" id="SM00225">
    <property type="entry name" value="BTB"/>
    <property type="match status" value="1"/>
</dbReference>
<dbReference type="EMBL" id="UYWY01019430">
    <property type="protein sequence ID" value="VDM37326.1"/>
    <property type="molecule type" value="Genomic_DNA"/>
</dbReference>
<dbReference type="InterPro" id="IPR059008">
    <property type="entry name" value="ABTB2/3_histone"/>
</dbReference>
<keyword evidence="1" id="KW-0677">Repeat</keyword>
<dbReference type="Gene3D" id="3.30.710.10">
    <property type="entry name" value="Potassium Channel Kv1.1, Chain A"/>
    <property type="match status" value="1"/>
</dbReference>
<keyword evidence="7" id="KW-1185">Reference proteome</keyword>
<feature type="region of interest" description="Disordered" evidence="4">
    <location>
        <begin position="126"/>
        <end position="189"/>
    </location>
</feature>
<dbReference type="InterPro" id="IPR036770">
    <property type="entry name" value="Ankyrin_rpt-contain_sf"/>
</dbReference>
<name>A0A183UC26_TOXCA</name>
<dbReference type="InterPro" id="IPR000210">
    <property type="entry name" value="BTB/POZ_dom"/>
</dbReference>
<dbReference type="GO" id="GO:0046982">
    <property type="term" value="F:protein heterodimerization activity"/>
    <property type="evidence" value="ECO:0007669"/>
    <property type="project" value="InterPro"/>
</dbReference>
<dbReference type="Proteomes" id="UP000050794">
    <property type="component" value="Unassembled WGS sequence"/>
</dbReference>
<dbReference type="PANTHER" id="PTHR46071:SF2">
    <property type="entry name" value="ANKYRIN REPEAT AND BTB_POZ DOMAIN-CONTAINING PROTEIN 2-LIKE PROTEIN"/>
    <property type="match status" value="1"/>
</dbReference>
<dbReference type="PROSITE" id="PS50297">
    <property type="entry name" value="ANK_REP_REGION"/>
    <property type="match status" value="1"/>
</dbReference>
<keyword evidence="2 3" id="KW-0040">ANK repeat</keyword>
<organism evidence="7 8">
    <name type="scientific">Toxocara canis</name>
    <name type="common">Canine roundworm</name>
    <dbReference type="NCBI Taxonomy" id="6265"/>
    <lineage>
        <taxon>Eukaryota</taxon>
        <taxon>Metazoa</taxon>
        <taxon>Ecdysozoa</taxon>
        <taxon>Nematoda</taxon>
        <taxon>Chromadorea</taxon>
        <taxon>Rhabditida</taxon>
        <taxon>Spirurina</taxon>
        <taxon>Ascaridomorpha</taxon>
        <taxon>Ascaridoidea</taxon>
        <taxon>Toxocaridae</taxon>
        <taxon>Toxocara</taxon>
    </lineage>
</organism>
<evidence type="ECO:0000256" key="2">
    <source>
        <dbReference type="ARBA" id="ARBA00023043"/>
    </source>
</evidence>
<evidence type="ECO:0000256" key="3">
    <source>
        <dbReference type="PROSITE-ProRule" id="PRU00023"/>
    </source>
</evidence>
<dbReference type="InterPro" id="IPR002110">
    <property type="entry name" value="Ankyrin_rpt"/>
</dbReference>
<dbReference type="Pfam" id="PF00651">
    <property type="entry name" value="BTB"/>
    <property type="match status" value="1"/>
</dbReference>
<evidence type="ECO:0000313" key="6">
    <source>
        <dbReference type="EMBL" id="VDM37326.1"/>
    </source>
</evidence>